<sequence length="149" mass="16866">MTISIRDAVEDDLPAIFEIRASVRENHLSVEQMAEMGVTFETIRDALREQPCIWVAEHEGDILGFSMADVEDACMFAAFVRPEREGSGVGRRLVARAEAFLFERHPLIWLETDGSSRAAGFYERLGWKRVRELEGGDARFEKHRPRGGG</sequence>
<name>A0ABW4K021_9HYPH</name>
<dbReference type="PROSITE" id="PS51186">
    <property type="entry name" value="GNAT"/>
    <property type="match status" value="1"/>
</dbReference>
<dbReference type="Pfam" id="PF13508">
    <property type="entry name" value="Acetyltransf_7"/>
    <property type="match status" value="1"/>
</dbReference>
<organism evidence="4 5">
    <name type="scientific">Methylopila henanensis</name>
    <dbReference type="NCBI Taxonomy" id="873516"/>
    <lineage>
        <taxon>Bacteria</taxon>
        <taxon>Pseudomonadati</taxon>
        <taxon>Pseudomonadota</taxon>
        <taxon>Alphaproteobacteria</taxon>
        <taxon>Hyphomicrobiales</taxon>
        <taxon>Methylopilaceae</taxon>
        <taxon>Methylopila</taxon>
    </lineage>
</organism>
<keyword evidence="1 4" id="KW-0808">Transferase</keyword>
<dbReference type="Gene3D" id="3.40.630.30">
    <property type="match status" value="1"/>
</dbReference>
<dbReference type="PANTHER" id="PTHR43877">
    <property type="entry name" value="AMINOALKYLPHOSPHONATE N-ACETYLTRANSFERASE-RELATED-RELATED"/>
    <property type="match status" value="1"/>
</dbReference>
<dbReference type="EC" id="2.3.-.-" evidence="4"/>
<dbReference type="GO" id="GO:0016746">
    <property type="term" value="F:acyltransferase activity"/>
    <property type="evidence" value="ECO:0007669"/>
    <property type="project" value="UniProtKB-KW"/>
</dbReference>
<feature type="domain" description="N-acetyltransferase" evidence="3">
    <location>
        <begin position="3"/>
        <end position="145"/>
    </location>
</feature>
<dbReference type="InterPro" id="IPR050832">
    <property type="entry name" value="Bact_Acetyltransf"/>
</dbReference>
<dbReference type="Proteomes" id="UP001597308">
    <property type="component" value="Unassembled WGS sequence"/>
</dbReference>
<dbReference type="CDD" id="cd04301">
    <property type="entry name" value="NAT_SF"/>
    <property type="match status" value="1"/>
</dbReference>
<comment type="caution">
    <text evidence="4">The sequence shown here is derived from an EMBL/GenBank/DDBJ whole genome shotgun (WGS) entry which is preliminary data.</text>
</comment>
<proteinExistence type="predicted"/>
<protein>
    <submittedName>
        <fullName evidence="4">GNAT family N-acetyltransferase</fullName>
        <ecNumber evidence="4">2.3.-.-</ecNumber>
    </submittedName>
</protein>
<keyword evidence="5" id="KW-1185">Reference proteome</keyword>
<evidence type="ECO:0000256" key="2">
    <source>
        <dbReference type="ARBA" id="ARBA00023315"/>
    </source>
</evidence>
<keyword evidence="2 4" id="KW-0012">Acyltransferase</keyword>
<dbReference type="InterPro" id="IPR016181">
    <property type="entry name" value="Acyl_CoA_acyltransferase"/>
</dbReference>
<evidence type="ECO:0000259" key="3">
    <source>
        <dbReference type="PROSITE" id="PS51186"/>
    </source>
</evidence>
<gene>
    <name evidence="4" type="ORF">ACFSCV_00300</name>
</gene>
<evidence type="ECO:0000256" key="1">
    <source>
        <dbReference type="ARBA" id="ARBA00022679"/>
    </source>
</evidence>
<dbReference type="InterPro" id="IPR000182">
    <property type="entry name" value="GNAT_dom"/>
</dbReference>
<dbReference type="RefSeq" id="WP_378795879.1">
    <property type="nucleotide sequence ID" value="NZ_JBHUER010000001.1"/>
</dbReference>
<dbReference type="EMBL" id="JBHUER010000001">
    <property type="protein sequence ID" value="MFD1701435.1"/>
    <property type="molecule type" value="Genomic_DNA"/>
</dbReference>
<reference evidence="5" key="1">
    <citation type="journal article" date="2019" name="Int. J. Syst. Evol. Microbiol.">
        <title>The Global Catalogue of Microorganisms (GCM) 10K type strain sequencing project: providing services to taxonomists for standard genome sequencing and annotation.</title>
        <authorList>
            <consortium name="The Broad Institute Genomics Platform"/>
            <consortium name="The Broad Institute Genome Sequencing Center for Infectious Disease"/>
            <person name="Wu L."/>
            <person name="Ma J."/>
        </authorList>
    </citation>
    <scope>NUCLEOTIDE SEQUENCE [LARGE SCALE GENOMIC DNA]</scope>
    <source>
        <strain evidence="5">KCTC 23707</strain>
    </source>
</reference>
<accession>A0ABW4K021</accession>
<dbReference type="SUPFAM" id="SSF55729">
    <property type="entry name" value="Acyl-CoA N-acyltransferases (Nat)"/>
    <property type="match status" value="1"/>
</dbReference>
<evidence type="ECO:0000313" key="4">
    <source>
        <dbReference type="EMBL" id="MFD1701435.1"/>
    </source>
</evidence>
<evidence type="ECO:0000313" key="5">
    <source>
        <dbReference type="Proteomes" id="UP001597308"/>
    </source>
</evidence>